<gene>
    <name evidence="1" type="ORF">LCGC14_1366450</name>
</gene>
<sequence>MSMKCPTCKSEKYYVDEIDPVLMGCENCHSIHSVAYSKAFWIGYLNKEKEIKGG</sequence>
<protein>
    <submittedName>
        <fullName evidence="1">Uncharacterized protein</fullName>
    </submittedName>
</protein>
<proteinExistence type="predicted"/>
<evidence type="ECO:0000313" key="1">
    <source>
        <dbReference type="EMBL" id="KKM77791.1"/>
    </source>
</evidence>
<comment type="caution">
    <text evidence="1">The sequence shown here is derived from an EMBL/GenBank/DDBJ whole genome shotgun (WGS) entry which is preliminary data.</text>
</comment>
<name>A0A0F9KSL8_9ZZZZ</name>
<accession>A0A0F9KSL8</accession>
<dbReference type="EMBL" id="LAZR01008589">
    <property type="protein sequence ID" value="KKM77791.1"/>
    <property type="molecule type" value="Genomic_DNA"/>
</dbReference>
<organism evidence="1">
    <name type="scientific">marine sediment metagenome</name>
    <dbReference type="NCBI Taxonomy" id="412755"/>
    <lineage>
        <taxon>unclassified sequences</taxon>
        <taxon>metagenomes</taxon>
        <taxon>ecological metagenomes</taxon>
    </lineage>
</organism>
<dbReference type="AlphaFoldDB" id="A0A0F9KSL8"/>
<reference evidence="1" key="1">
    <citation type="journal article" date="2015" name="Nature">
        <title>Complex archaea that bridge the gap between prokaryotes and eukaryotes.</title>
        <authorList>
            <person name="Spang A."/>
            <person name="Saw J.H."/>
            <person name="Jorgensen S.L."/>
            <person name="Zaremba-Niedzwiedzka K."/>
            <person name="Martijn J."/>
            <person name="Lind A.E."/>
            <person name="van Eijk R."/>
            <person name="Schleper C."/>
            <person name="Guy L."/>
            <person name="Ettema T.J."/>
        </authorList>
    </citation>
    <scope>NUCLEOTIDE SEQUENCE</scope>
</reference>